<accession>A0A438KRS2</accession>
<dbReference type="Proteomes" id="UP000288805">
    <property type="component" value="Unassembled WGS sequence"/>
</dbReference>
<proteinExistence type="inferred from homology"/>
<evidence type="ECO:0000256" key="1">
    <source>
        <dbReference type="ARBA" id="ARBA00001231"/>
    </source>
</evidence>
<keyword evidence="4" id="KW-0378">Hydrolase</keyword>
<dbReference type="GO" id="GO:0005975">
    <property type="term" value="P:carbohydrate metabolic process"/>
    <property type="evidence" value="ECO:0007669"/>
    <property type="project" value="InterPro"/>
</dbReference>
<comment type="caution">
    <text evidence="6">The sequence shown here is derived from an EMBL/GenBank/DDBJ whole genome shotgun (WGS) entry which is preliminary data.</text>
</comment>
<dbReference type="EC" id="3.2.1.52" evidence="3"/>
<dbReference type="PRINTS" id="PR00738">
    <property type="entry name" value="GLHYDRLASE20"/>
</dbReference>
<evidence type="ECO:0000256" key="4">
    <source>
        <dbReference type="ARBA" id="ARBA00022801"/>
    </source>
</evidence>
<dbReference type="AlphaFoldDB" id="A0A438KRS2"/>
<organism evidence="6 7">
    <name type="scientific">Vitis vinifera</name>
    <name type="common">Grape</name>
    <dbReference type="NCBI Taxonomy" id="29760"/>
    <lineage>
        <taxon>Eukaryota</taxon>
        <taxon>Viridiplantae</taxon>
        <taxon>Streptophyta</taxon>
        <taxon>Embryophyta</taxon>
        <taxon>Tracheophyta</taxon>
        <taxon>Spermatophyta</taxon>
        <taxon>Magnoliopsida</taxon>
        <taxon>eudicotyledons</taxon>
        <taxon>Gunneridae</taxon>
        <taxon>Pentapetalae</taxon>
        <taxon>rosids</taxon>
        <taxon>Vitales</taxon>
        <taxon>Vitaceae</taxon>
        <taxon>Viteae</taxon>
        <taxon>Vitis</taxon>
    </lineage>
</organism>
<sequence length="712" mass="80965">MDKNIPISSILGSSRPFSWNFNFRRNLTDSEIEDLERLMHSLDYMNLSTSRFRREIMVLMFFSYVGVVAQTFSASQDGLGSSEKHFRHDVHQLQRNARIFEDKTRNAGNLWDSIHFLASFGRFVQRVLRAFPLTYFNLIGYQCVVQIVLWEGLVLALLGKWIWRFTFEEDIFWRKVVGVKYGQWGFGWRTKEARGTFRVGVWRDILKESSWCWDNIEFKVGKGTKVSFWTDHWCGNEVLSQAFPQLFALAVQRNASVNEMWDSSLGQGEDAVIWKGEGHGRFRIRDAYKLLTGSNVITFLKKSIWVDKNVLHWHIVDTQSFPLEIPSFPKLWNGAYSISERYTMADAAEIVRQVISDFYAQRRGISVLAEIDVPGHALSWLQVQFGRFGGSAVMLDSSLLHPKQIFMKAFALSVISMSQKNGHERWLVLVCSGVKNFRPFCRGGMRIWKDGAKVGWRGVGGSSWNDARMGQGGFYFALLWLKRRRGSRWFSPKGGVFMGVRSTFRKETTHGSFADAVRKARGVVGKAIWVRIGERGGWVGGHEREMRISGFGGTLLLFHFEILAEAERVLARGSRRVKERVLHLVRWTPEVGCLGKGGRAKEMRARVLGFLLHLWSWVVFKKIGDECGGGKLCWAFRLWSREEETVYPTSKRLGGEVEVSSCADEASGKGLQSLSTVAAVESLCCRPKLVGEAIVDFVAISAEGEGGGFPRM</sequence>
<evidence type="ECO:0000313" key="7">
    <source>
        <dbReference type="Proteomes" id="UP000288805"/>
    </source>
</evidence>
<protein>
    <recommendedName>
        <fullName evidence="3">beta-N-acetylhexosaminidase</fullName>
        <ecNumber evidence="3">3.2.1.52</ecNumber>
    </recommendedName>
</protein>
<dbReference type="Gene3D" id="3.20.20.80">
    <property type="entry name" value="Glycosidases"/>
    <property type="match status" value="1"/>
</dbReference>
<comment type="catalytic activity">
    <reaction evidence="1">
        <text>Hydrolysis of terminal non-reducing N-acetyl-D-hexosamine residues in N-acetyl-beta-D-hexosaminides.</text>
        <dbReference type="EC" id="3.2.1.52"/>
    </reaction>
</comment>
<dbReference type="PANTHER" id="PTHR22600">
    <property type="entry name" value="BETA-HEXOSAMINIDASE"/>
    <property type="match status" value="1"/>
</dbReference>
<dbReference type="EMBL" id="QGNW01000001">
    <property type="protein sequence ID" value="RVX23908.1"/>
    <property type="molecule type" value="Genomic_DNA"/>
</dbReference>
<dbReference type="PANTHER" id="PTHR22600:SF21">
    <property type="entry name" value="BETA-HEXOSAMINIDASE A"/>
    <property type="match status" value="1"/>
</dbReference>
<dbReference type="SUPFAM" id="SSF51445">
    <property type="entry name" value="(Trans)glycosidases"/>
    <property type="match status" value="1"/>
</dbReference>
<evidence type="ECO:0000256" key="2">
    <source>
        <dbReference type="ARBA" id="ARBA00006285"/>
    </source>
</evidence>
<dbReference type="GO" id="GO:0004563">
    <property type="term" value="F:beta-N-acetylhexosaminidase activity"/>
    <property type="evidence" value="ECO:0007669"/>
    <property type="project" value="UniProtKB-EC"/>
</dbReference>
<name>A0A438KRS2_VITVI</name>
<comment type="similarity">
    <text evidence="2">Belongs to the glycosyl hydrolase 20 family.</text>
</comment>
<reference evidence="6 7" key="1">
    <citation type="journal article" date="2018" name="PLoS Genet.">
        <title>Population sequencing reveals clonal diversity and ancestral inbreeding in the grapevine cultivar Chardonnay.</title>
        <authorList>
            <person name="Roach M.J."/>
            <person name="Johnson D.L."/>
            <person name="Bohlmann J."/>
            <person name="van Vuuren H.J."/>
            <person name="Jones S.J."/>
            <person name="Pretorius I.S."/>
            <person name="Schmidt S.A."/>
            <person name="Borneman A.R."/>
        </authorList>
    </citation>
    <scope>NUCLEOTIDE SEQUENCE [LARGE SCALE GENOMIC DNA]</scope>
    <source>
        <strain evidence="7">cv. Chardonnay</strain>
        <tissue evidence="6">Leaf</tissue>
    </source>
</reference>
<dbReference type="InterPro" id="IPR015883">
    <property type="entry name" value="Glyco_hydro_20_cat"/>
</dbReference>
<evidence type="ECO:0000256" key="3">
    <source>
        <dbReference type="ARBA" id="ARBA00012663"/>
    </source>
</evidence>
<dbReference type="Pfam" id="PF00728">
    <property type="entry name" value="Glyco_hydro_20"/>
    <property type="match status" value="1"/>
</dbReference>
<evidence type="ECO:0000259" key="5">
    <source>
        <dbReference type="Pfam" id="PF00728"/>
    </source>
</evidence>
<dbReference type="InterPro" id="IPR025705">
    <property type="entry name" value="Beta_hexosaminidase_sua/sub"/>
</dbReference>
<gene>
    <name evidence="6" type="primary">HEXO3_4</name>
    <name evidence="6" type="ORF">CK203_000150</name>
</gene>
<feature type="domain" description="Glycoside hydrolase family 20 catalytic" evidence="5">
    <location>
        <begin position="308"/>
        <end position="382"/>
    </location>
</feature>
<dbReference type="InterPro" id="IPR017853">
    <property type="entry name" value="GH"/>
</dbReference>
<evidence type="ECO:0000313" key="6">
    <source>
        <dbReference type="EMBL" id="RVX23908.1"/>
    </source>
</evidence>